<evidence type="ECO:0000313" key="15">
    <source>
        <dbReference type="Proteomes" id="UP001176517"/>
    </source>
</evidence>
<keyword evidence="3 10" id="KW-0132">Cell division</keyword>
<keyword evidence="2 10" id="KW-0158">Chromosome</keyword>
<sequence>MSHRRSTLGNADPNTLQTASSSGLPVPVSARKPQSYIGTGGSGVASSMSGAAAGANPYGPPVSSQHNAALRASRASLAPMRSQGGPLSSQSGTASGSASTGAGGGGPSGSYASAGAGLGSSTLGGGGSIRYYPEEALTTPRVGTSLRGLGASNLRTSTASGGGGRQSLAVQSTPNQQRVFGRQSVAHASFRPEAPAMKDPRPLRNAAFRAGMEANVKDFVEKTGFTMPGWTNKTIHEPSQAAFVNMFRHVYSNCVDPNYQFGSEAKKFEEEVIMLMKDVKYPFVDDLSKTRLFSAGSQQNWPICLGMLDWLVRLGMHAADIGCGPLQREDEDESEIFYRYLWRCYAKFWQNEDTFPEEYDELREIYDEKMEGLRREEAELENEIEKLDAELQELDGESPLEFERREDEVLKRDIVKFTKYNDDVLMPKLDRTAKNNERLKESLIDAAESLKEKEKERGVLQQQVDAQEMSAEEFERLSGERAHIQKQLQDIIGQMKVVTKTSWDIELENQNRQRAVESLMSSFNQIGDRVKFLPLTMSGSSSSSRNRTGRKSRTEEMRTNNGSEDEESELDKLELVVANEDTLLPKGVDIRRGIKPAIQALRQATNVTFQKVTEDKIAAEDDEENLVEKLTAVEAERRLEQNRLVMLKDQIDELTSSSKVEMDMLAEDVARKERQLGMVETAGRVALQEANMTYDAMVDELETARYKIEENKQRLLTDVANALGELDRLQQRVHEGIERIEEAVLAIDE</sequence>
<organism evidence="14 15">
    <name type="scientific">Tilletia horrida</name>
    <dbReference type="NCBI Taxonomy" id="155126"/>
    <lineage>
        <taxon>Eukaryota</taxon>
        <taxon>Fungi</taxon>
        <taxon>Dikarya</taxon>
        <taxon>Basidiomycota</taxon>
        <taxon>Ustilaginomycotina</taxon>
        <taxon>Exobasidiomycetes</taxon>
        <taxon>Tilletiales</taxon>
        <taxon>Tilletiaceae</taxon>
        <taxon>Tilletia</taxon>
    </lineage>
</organism>
<feature type="domain" description="Kinetochore protein Ndc80 CH" evidence="13">
    <location>
        <begin position="179"/>
        <end position="314"/>
    </location>
</feature>
<evidence type="ECO:0000256" key="7">
    <source>
        <dbReference type="ARBA" id="ARBA00023242"/>
    </source>
</evidence>
<dbReference type="InterPro" id="IPR055260">
    <property type="entry name" value="Ndc80_CH"/>
</dbReference>
<feature type="coiled-coil region" evidence="11">
    <location>
        <begin position="698"/>
        <end position="732"/>
    </location>
</feature>
<dbReference type="GO" id="GO:0005634">
    <property type="term" value="C:nucleus"/>
    <property type="evidence" value="ECO:0007669"/>
    <property type="project" value="UniProtKB-SubCell"/>
</dbReference>
<dbReference type="PANTHER" id="PTHR10643">
    <property type="entry name" value="KINETOCHORE PROTEIN NDC80"/>
    <property type="match status" value="1"/>
</dbReference>
<keyword evidence="15" id="KW-1185">Reference proteome</keyword>
<dbReference type="EMBL" id="JAPDMZ010000441">
    <property type="protein sequence ID" value="KAK0542840.1"/>
    <property type="molecule type" value="Genomic_DNA"/>
</dbReference>
<proteinExistence type="inferred from homology"/>
<keyword evidence="5 10" id="KW-0995">Kinetochore</keyword>
<feature type="region of interest" description="Disordered" evidence="12">
    <location>
        <begin position="1"/>
        <end position="108"/>
    </location>
</feature>
<name>A0AAN6GKQ6_9BASI</name>
<keyword evidence="7 10" id="KW-0539">Nucleus</keyword>
<feature type="region of interest" description="Disordered" evidence="12">
    <location>
        <begin position="535"/>
        <end position="568"/>
    </location>
</feature>
<evidence type="ECO:0000256" key="1">
    <source>
        <dbReference type="ARBA" id="ARBA00007050"/>
    </source>
</evidence>
<dbReference type="Gene3D" id="1.10.418.30">
    <property type="entry name" value="Ncd80 complex, Ncd80 subunit"/>
    <property type="match status" value="1"/>
</dbReference>
<evidence type="ECO:0000256" key="10">
    <source>
        <dbReference type="RuleBase" id="RU368072"/>
    </source>
</evidence>
<comment type="subcellular location">
    <subcellularLocation>
        <location evidence="10">Chromosome</location>
        <location evidence="10">Centromere</location>
        <location evidence="10">Kinetochore</location>
    </subcellularLocation>
    <subcellularLocation>
        <location evidence="10">Nucleus</location>
    </subcellularLocation>
</comment>
<evidence type="ECO:0000259" key="13">
    <source>
        <dbReference type="Pfam" id="PF03801"/>
    </source>
</evidence>
<evidence type="ECO:0000256" key="12">
    <source>
        <dbReference type="SAM" id="MobiDB-lite"/>
    </source>
</evidence>
<feature type="coiled-coil region" evidence="11">
    <location>
        <begin position="433"/>
        <end position="470"/>
    </location>
</feature>
<evidence type="ECO:0000256" key="4">
    <source>
        <dbReference type="ARBA" id="ARBA00022776"/>
    </source>
</evidence>
<protein>
    <recommendedName>
        <fullName evidence="10">Kinetochore protein NDC80</fullName>
    </recommendedName>
</protein>
<feature type="coiled-coil region" evidence="11">
    <location>
        <begin position="616"/>
        <end position="650"/>
    </location>
</feature>
<dbReference type="InterPro" id="IPR005550">
    <property type="entry name" value="Kinetochore_Ndc80"/>
</dbReference>
<feature type="compositionally biased region" description="Polar residues" evidence="12">
    <location>
        <begin position="168"/>
        <end position="178"/>
    </location>
</feature>
<feature type="compositionally biased region" description="Low complexity" evidence="12">
    <location>
        <begin position="44"/>
        <end position="57"/>
    </location>
</feature>
<evidence type="ECO:0000313" key="14">
    <source>
        <dbReference type="EMBL" id="KAK0542840.1"/>
    </source>
</evidence>
<dbReference type="GO" id="GO:0031262">
    <property type="term" value="C:Ndc80 complex"/>
    <property type="evidence" value="ECO:0007669"/>
    <property type="project" value="UniProtKB-UniRule"/>
</dbReference>
<comment type="subunit">
    <text evidence="10">Component of the NDC80 complex.</text>
</comment>
<dbReference type="PANTHER" id="PTHR10643:SF2">
    <property type="entry name" value="KINETOCHORE PROTEIN NDC80 HOMOLOG"/>
    <property type="match status" value="1"/>
</dbReference>
<comment type="similarity">
    <text evidence="1 10">Belongs to the NDC80/HEC1 family.</text>
</comment>
<dbReference type="Pfam" id="PF03801">
    <property type="entry name" value="Ndc80_HEC"/>
    <property type="match status" value="1"/>
</dbReference>
<feature type="compositionally biased region" description="Low complexity" evidence="12">
    <location>
        <begin position="87"/>
        <end position="100"/>
    </location>
</feature>
<gene>
    <name evidence="14" type="primary">NDC80</name>
    <name evidence="14" type="ORF">OC846_006619</name>
</gene>
<evidence type="ECO:0000256" key="3">
    <source>
        <dbReference type="ARBA" id="ARBA00022618"/>
    </source>
</evidence>
<evidence type="ECO:0000256" key="2">
    <source>
        <dbReference type="ARBA" id="ARBA00022454"/>
    </source>
</evidence>
<evidence type="ECO:0000256" key="9">
    <source>
        <dbReference type="ARBA" id="ARBA00023328"/>
    </source>
</evidence>
<evidence type="ECO:0000256" key="5">
    <source>
        <dbReference type="ARBA" id="ARBA00022838"/>
    </source>
</evidence>
<comment type="function">
    <text evidence="10">Acts as a component of the essential kinetochore-associated NDC80 complex, which is required for chromosome segregation and spindle checkpoint activity.</text>
</comment>
<feature type="region of interest" description="Disordered" evidence="12">
    <location>
        <begin position="143"/>
        <end position="179"/>
    </location>
</feature>
<keyword evidence="9 10" id="KW-0137">Centromere</keyword>
<dbReference type="GO" id="GO:0051315">
    <property type="term" value="P:attachment of mitotic spindle microtubules to kinetochore"/>
    <property type="evidence" value="ECO:0007669"/>
    <property type="project" value="UniProtKB-UniRule"/>
</dbReference>
<dbReference type="GO" id="GO:0051301">
    <property type="term" value="P:cell division"/>
    <property type="evidence" value="ECO:0007669"/>
    <property type="project" value="UniProtKB-UniRule"/>
</dbReference>
<feature type="coiled-coil region" evidence="11">
    <location>
        <begin position="359"/>
        <end position="397"/>
    </location>
</feature>
<reference evidence="14" key="1">
    <citation type="journal article" date="2023" name="PhytoFront">
        <title>Draft Genome Resources of Seven Strains of Tilletia horrida, Causal Agent of Kernel Smut of Rice.</title>
        <authorList>
            <person name="Khanal S."/>
            <person name="Antony Babu S."/>
            <person name="Zhou X.G."/>
        </authorList>
    </citation>
    <scope>NUCLEOTIDE SEQUENCE</scope>
    <source>
        <strain evidence="14">TX6</strain>
    </source>
</reference>
<dbReference type="InterPro" id="IPR038273">
    <property type="entry name" value="Ndc80_sf"/>
</dbReference>
<feature type="compositionally biased region" description="Low complexity" evidence="12">
    <location>
        <begin position="68"/>
        <end position="78"/>
    </location>
</feature>
<dbReference type="AlphaFoldDB" id="A0AAN6GKQ6"/>
<comment type="caution">
    <text evidence="14">The sequence shown here is derived from an EMBL/GenBank/DDBJ whole genome shotgun (WGS) entry which is preliminary data.</text>
</comment>
<feature type="compositionally biased region" description="Polar residues" evidence="12">
    <location>
        <begin position="7"/>
        <end position="23"/>
    </location>
</feature>
<evidence type="ECO:0000256" key="8">
    <source>
        <dbReference type="ARBA" id="ARBA00023306"/>
    </source>
</evidence>
<evidence type="ECO:0000256" key="11">
    <source>
        <dbReference type="SAM" id="Coils"/>
    </source>
</evidence>
<keyword evidence="6 11" id="KW-0175">Coiled coil</keyword>
<dbReference type="Gene3D" id="6.10.250.1950">
    <property type="match status" value="1"/>
</dbReference>
<keyword evidence="4 10" id="KW-0498">Mitosis</keyword>
<evidence type="ECO:0000256" key="6">
    <source>
        <dbReference type="ARBA" id="ARBA00023054"/>
    </source>
</evidence>
<dbReference type="Proteomes" id="UP001176517">
    <property type="component" value="Unassembled WGS sequence"/>
</dbReference>
<accession>A0AAN6GKQ6</accession>
<keyword evidence="8 10" id="KW-0131">Cell cycle</keyword>